<sequence>MLDERISRVNKLLSEDQICNREELARFVWSTAKAARKLISPEKGGARTEAWGNARGMLKELIDFNKFTPARFDDESVNFVLEKKVAQILERYRNFVLTGEVSTKHPPPKLLGETDLILCVDKPCRYTCSYGGRDYEVPQRAGAESCSVLLNGDKAEIQIHEYMALKYNFETALETRAWWKTGEEKKTCICGSCGYCACTQAGCCNRLDKETSGVMIAAKTKLAFKEVRNQFKSEHSIEKGGTEKYYIALVHGTVALPGWEEVKSQHWKHHTEAGRGRIEITMTIGRGKSSAYDDGSVKEAQEDTKAKGKGKGKEWDGDAEPQWAVTYYEPLAFFNSEERNEAYTLMLLQIITGRQHQIRFHCAQIGHSLVGDTVYGAPASDRVWAARVFLHSYQTRFREPFTERWFEATSPLPQDLGQLLEGLSLEKPQSGEEPRVLFSRRDHPTLHQCLKQYDPAKPLLVTHDVPVALTGAEGSSWQPHREVAWQVPAKCRGSPPVAKAAPVAIVSPMLAPLAAPSARGDITAVSPLLAPKAAPGVSPVLAPKAEPAARGDASDDEWGGWTASGADAQGLIDTAPPERVLLPLAGEIPGEVCSELAPPLKRPRVGLEVPATNANLLPTTPPRSVPVQASIAGGWLRKESRSCPGVYYYWNSFTNATSAEPPPPWEKKGSRSQPGVFYYWHPLTGATSAQKPEV</sequence>
<feature type="compositionally biased region" description="Basic and acidic residues" evidence="2">
    <location>
        <begin position="295"/>
        <end position="316"/>
    </location>
</feature>
<gene>
    <name evidence="4" type="ORF">NSCI0253_LOCUS32015</name>
</gene>
<name>A0A7S1FCR8_NOCSC</name>
<dbReference type="CDD" id="cd02869">
    <property type="entry name" value="PseudoU_synth_RluA_like"/>
    <property type="match status" value="1"/>
</dbReference>
<dbReference type="InterPro" id="IPR020103">
    <property type="entry name" value="PsdUridine_synth_cat_dom_sf"/>
</dbReference>
<dbReference type="GO" id="GO:0000455">
    <property type="term" value="P:enzyme-directed rRNA pseudouridine synthesis"/>
    <property type="evidence" value="ECO:0007669"/>
    <property type="project" value="TreeGrafter"/>
</dbReference>
<comment type="similarity">
    <text evidence="1">Belongs to the pseudouridine synthase RluA family.</text>
</comment>
<dbReference type="EMBL" id="HBFQ01045095">
    <property type="protein sequence ID" value="CAD8857663.1"/>
    <property type="molecule type" value="Transcribed_RNA"/>
</dbReference>
<evidence type="ECO:0000313" key="4">
    <source>
        <dbReference type="EMBL" id="CAD8857663.1"/>
    </source>
</evidence>
<dbReference type="PANTHER" id="PTHR21600">
    <property type="entry name" value="MITOCHONDRIAL RNA PSEUDOURIDINE SYNTHASE"/>
    <property type="match status" value="1"/>
</dbReference>
<reference evidence="4" key="1">
    <citation type="submission" date="2021-01" db="EMBL/GenBank/DDBJ databases">
        <authorList>
            <person name="Corre E."/>
            <person name="Pelletier E."/>
            <person name="Niang G."/>
            <person name="Scheremetjew M."/>
            <person name="Finn R."/>
            <person name="Kale V."/>
            <person name="Holt S."/>
            <person name="Cochrane G."/>
            <person name="Meng A."/>
            <person name="Brown T."/>
            <person name="Cohen L."/>
        </authorList>
    </citation>
    <scope>NUCLEOTIDE SEQUENCE</scope>
</reference>
<dbReference type="Gene3D" id="3.30.2350.10">
    <property type="entry name" value="Pseudouridine synthase"/>
    <property type="match status" value="1"/>
</dbReference>
<evidence type="ECO:0000256" key="1">
    <source>
        <dbReference type="ARBA" id="ARBA00010876"/>
    </source>
</evidence>
<dbReference type="InterPro" id="IPR050188">
    <property type="entry name" value="RluA_PseudoU_synthase"/>
</dbReference>
<proteinExistence type="inferred from homology"/>
<dbReference type="InterPro" id="IPR006224">
    <property type="entry name" value="PsdUridine_synth_RluA-like_CS"/>
</dbReference>
<dbReference type="GO" id="GO:0003723">
    <property type="term" value="F:RNA binding"/>
    <property type="evidence" value="ECO:0007669"/>
    <property type="project" value="InterPro"/>
</dbReference>
<dbReference type="PROSITE" id="PS01129">
    <property type="entry name" value="PSI_RLU"/>
    <property type="match status" value="1"/>
</dbReference>
<dbReference type="AlphaFoldDB" id="A0A7S1FCR8"/>
<evidence type="ECO:0000259" key="3">
    <source>
        <dbReference type="Pfam" id="PF00849"/>
    </source>
</evidence>
<dbReference type="InterPro" id="IPR006145">
    <property type="entry name" value="PsdUridine_synth_RsuA/RluA"/>
</dbReference>
<dbReference type="PANTHER" id="PTHR21600:SF87">
    <property type="entry name" value="RNA PSEUDOURIDYLATE SYNTHASE DOMAIN-CONTAINING PROTEIN 1"/>
    <property type="match status" value="1"/>
</dbReference>
<feature type="domain" description="Pseudouridine synthase RsuA/RluA-like" evidence="3">
    <location>
        <begin position="201"/>
        <end position="364"/>
    </location>
</feature>
<feature type="region of interest" description="Disordered" evidence="2">
    <location>
        <begin position="288"/>
        <end position="317"/>
    </location>
</feature>
<dbReference type="Pfam" id="PF00849">
    <property type="entry name" value="PseudoU_synth_2"/>
    <property type="match status" value="1"/>
</dbReference>
<dbReference type="SUPFAM" id="SSF55120">
    <property type="entry name" value="Pseudouridine synthase"/>
    <property type="match status" value="1"/>
</dbReference>
<organism evidence="4">
    <name type="scientific">Noctiluca scintillans</name>
    <name type="common">Sea sparkle</name>
    <name type="synonym">Red tide dinoflagellate</name>
    <dbReference type="NCBI Taxonomy" id="2966"/>
    <lineage>
        <taxon>Eukaryota</taxon>
        <taxon>Sar</taxon>
        <taxon>Alveolata</taxon>
        <taxon>Dinophyceae</taxon>
        <taxon>Noctilucales</taxon>
        <taxon>Noctilucaceae</taxon>
        <taxon>Noctiluca</taxon>
    </lineage>
</organism>
<accession>A0A7S1FCR8</accession>
<evidence type="ECO:0000256" key="2">
    <source>
        <dbReference type="SAM" id="MobiDB-lite"/>
    </source>
</evidence>
<dbReference type="GO" id="GO:0009982">
    <property type="term" value="F:pseudouridine synthase activity"/>
    <property type="evidence" value="ECO:0007669"/>
    <property type="project" value="InterPro"/>
</dbReference>
<protein>
    <recommendedName>
        <fullName evidence="3">Pseudouridine synthase RsuA/RluA-like domain-containing protein</fullName>
    </recommendedName>
</protein>